<protein>
    <submittedName>
        <fullName evidence="1">Uncharacterized protein</fullName>
    </submittedName>
</protein>
<evidence type="ECO:0000313" key="1">
    <source>
        <dbReference type="EnsemblMetazoa" id="GAUT034169-PA"/>
    </source>
</evidence>
<name>A0A1A9VDY2_GLOAU</name>
<dbReference type="Proteomes" id="UP000078200">
    <property type="component" value="Unassembled WGS sequence"/>
</dbReference>
<reference evidence="1" key="1">
    <citation type="submission" date="2020-05" db="UniProtKB">
        <authorList>
            <consortium name="EnsemblMetazoa"/>
        </authorList>
    </citation>
    <scope>IDENTIFICATION</scope>
    <source>
        <strain evidence="1">TTRI</strain>
    </source>
</reference>
<dbReference type="VEuPathDB" id="VectorBase:GAUT034169"/>
<keyword evidence="2" id="KW-1185">Reference proteome</keyword>
<organism evidence="1 2">
    <name type="scientific">Glossina austeni</name>
    <name type="common">Savannah tsetse fly</name>
    <dbReference type="NCBI Taxonomy" id="7395"/>
    <lineage>
        <taxon>Eukaryota</taxon>
        <taxon>Metazoa</taxon>
        <taxon>Ecdysozoa</taxon>
        <taxon>Arthropoda</taxon>
        <taxon>Hexapoda</taxon>
        <taxon>Insecta</taxon>
        <taxon>Pterygota</taxon>
        <taxon>Neoptera</taxon>
        <taxon>Endopterygota</taxon>
        <taxon>Diptera</taxon>
        <taxon>Brachycera</taxon>
        <taxon>Muscomorpha</taxon>
        <taxon>Hippoboscoidea</taxon>
        <taxon>Glossinidae</taxon>
        <taxon>Glossina</taxon>
    </lineage>
</organism>
<evidence type="ECO:0000313" key="2">
    <source>
        <dbReference type="Proteomes" id="UP000078200"/>
    </source>
</evidence>
<accession>A0A1A9VDY2</accession>
<dbReference type="AlphaFoldDB" id="A0A1A9VDY2"/>
<proteinExistence type="predicted"/>
<dbReference type="EnsemblMetazoa" id="GAUT034169-RA">
    <property type="protein sequence ID" value="GAUT034169-PA"/>
    <property type="gene ID" value="GAUT034169"/>
</dbReference>
<sequence>MQYCTTANAAFSESTHTPNILLRNTCPIMAVLLKGKTVKCEEDRRSAVEVTEKHFLVSILVFLRGFSRSPKNHDHSAIRYPPIVISSSSSICHSLVDLVASS</sequence>